<feature type="transmembrane region" description="Helical" evidence="2">
    <location>
        <begin position="127"/>
        <end position="153"/>
    </location>
</feature>
<feature type="compositionally biased region" description="Polar residues" evidence="1">
    <location>
        <begin position="12"/>
        <end position="32"/>
    </location>
</feature>
<evidence type="ECO:0008006" key="5">
    <source>
        <dbReference type="Google" id="ProtNLM"/>
    </source>
</evidence>
<feature type="region of interest" description="Disordered" evidence="1">
    <location>
        <begin position="1"/>
        <end position="42"/>
    </location>
</feature>
<keyword evidence="2" id="KW-0472">Membrane</keyword>
<keyword evidence="4" id="KW-1185">Reference proteome</keyword>
<dbReference type="AlphaFoldDB" id="A0A0U1M4I6"/>
<sequence length="255" mass="28662">MSEEASERTPLLTESATVADTSPQAETSGETSNNNNNNNNASADDHYARFRRPFTILTPLSLFLSVLAFVTSAAAALLVAQFAPPGWYLDWDTLDENSYMVITTLFTTLFGFANLARLHRDIRLISLVFNCICDVIFMFYLFVCSVEILAYAASPRFPCRRAYDGGGNGVTCRPIARAVQALLIISSGSELLLTFVILALFLMRCVLLYNSRPWTAIQPRNGRWSVPTGVLTFEFSIKFLRQEERIDTDRREQRD</sequence>
<gene>
    <name evidence="3" type="ORF">PISL3812_06985</name>
</gene>
<feature type="transmembrane region" description="Helical" evidence="2">
    <location>
        <begin position="191"/>
        <end position="210"/>
    </location>
</feature>
<organism evidence="3 4">
    <name type="scientific">Talaromyces islandicus</name>
    <name type="common">Penicillium islandicum</name>
    <dbReference type="NCBI Taxonomy" id="28573"/>
    <lineage>
        <taxon>Eukaryota</taxon>
        <taxon>Fungi</taxon>
        <taxon>Dikarya</taxon>
        <taxon>Ascomycota</taxon>
        <taxon>Pezizomycotina</taxon>
        <taxon>Eurotiomycetes</taxon>
        <taxon>Eurotiomycetidae</taxon>
        <taxon>Eurotiales</taxon>
        <taxon>Trichocomaceae</taxon>
        <taxon>Talaromyces</taxon>
        <taxon>Talaromyces sect. Islandici</taxon>
    </lineage>
</organism>
<name>A0A0U1M4I6_TALIS</name>
<protein>
    <recommendedName>
        <fullName evidence="5">MARVEL domain-containing protein</fullName>
    </recommendedName>
</protein>
<dbReference type="OrthoDB" id="4476294at2759"/>
<accession>A0A0U1M4I6</accession>
<feature type="transmembrane region" description="Helical" evidence="2">
    <location>
        <begin position="98"/>
        <end position="115"/>
    </location>
</feature>
<evidence type="ECO:0000256" key="1">
    <source>
        <dbReference type="SAM" id="MobiDB-lite"/>
    </source>
</evidence>
<evidence type="ECO:0000313" key="3">
    <source>
        <dbReference type="EMBL" id="CRG89946.1"/>
    </source>
</evidence>
<keyword evidence="2" id="KW-1133">Transmembrane helix</keyword>
<evidence type="ECO:0000256" key="2">
    <source>
        <dbReference type="SAM" id="Phobius"/>
    </source>
</evidence>
<feature type="transmembrane region" description="Helical" evidence="2">
    <location>
        <begin position="56"/>
        <end position="78"/>
    </location>
</feature>
<evidence type="ECO:0000313" key="4">
    <source>
        <dbReference type="Proteomes" id="UP000054383"/>
    </source>
</evidence>
<dbReference type="Proteomes" id="UP000054383">
    <property type="component" value="Unassembled WGS sequence"/>
</dbReference>
<proteinExistence type="predicted"/>
<keyword evidence="2" id="KW-0812">Transmembrane</keyword>
<dbReference type="EMBL" id="CVMT01000007">
    <property type="protein sequence ID" value="CRG89946.1"/>
    <property type="molecule type" value="Genomic_DNA"/>
</dbReference>
<reference evidence="3 4" key="1">
    <citation type="submission" date="2015-04" db="EMBL/GenBank/DDBJ databases">
        <authorList>
            <person name="Syromyatnikov M.Y."/>
            <person name="Popov V.N."/>
        </authorList>
    </citation>
    <scope>NUCLEOTIDE SEQUENCE [LARGE SCALE GENOMIC DNA]</scope>
    <source>
        <strain evidence="3">WF-38-12</strain>
    </source>
</reference>